<evidence type="ECO:0000313" key="1">
    <source>
        <dbReference type="EMBL" id="KAH3824405.1"/>
    </source>
</evidence>
<dbReference type="Proteomes" id="UP000828390">
    <property type="component" value="Unassembled WGS sequence"/>
</dbReference>
<name>A0A9D4JTS1_DREPO</name>
<dbReference type="EMBL" id="JAIWYP010000005">
    <property type="protein sequence ID" value="KAH3824405.1"/>
    <property type="molecule type" value="Genomic_DNA"/>
</dbReference>
<accession>A0A9D4JTS1</accession>
<organism evidence="1 2">
    <name type="scientific">Dreissena polymorpha</name>
    <name type="common">Zebra mussel</name>
    <name type="synonym">Mytilus polymorpha</name>
    <dbReference type="NCBI Taxonomy" id="45954"/>
    <lineage>
        <taxon>Eukaryota</taxon>
        <taxon>Metazoa</taxon>
        <taxon>Spiralia</taxon>
        <taxon>Lophotrochozoa</taxon>
        <taxon>Mollusca</taxon>
        <taxon>Bivalvia</taxon>
        <taxon>Autobranchia</taxon>
        <taxon>Heteroconchia</taxon>
        <taxon>Euheterodonta</taxon>
        <taxon>Imparidentia</taxon>
        <taxon>Neoheterodontei</taxon>
        <taxon>Myida</taxon>
        <taxon>Dreissenoidea</taxon>
        <taxon>Dreissenidae</taxon>
        <taxon>Dreissena</taxon>
    </lineage>
</organism>
<dbReference type="AlphaFoldDB" id="A0A9D4JTS1"/>
<proteinExistence type="predicted"/>
<comment type="caution">
    <text evidence="1">The sequence shown here is derived from an EMBL/GenBank/DDBJ whole genome shotgun (WGS) entry which is preliminary data.</text>
</comment>
<reference evidence="1" key="1">
    <citation type="journal article" date="2019" name="bioRxiv">
        <title>The Genome of the Zebra Mussel, Dreissena polymorpha: A Resource for Invasive Species Research.</title>
        <authorList>
            <person name="McCartney M.A."/>
            <person name="Auch B."/>
            <person name="Kono T."/>
            <person name="Mallez S."/>
            <person name="Zhang Y."/>
            <person name="Obille A."/>
            <person name="Becker A."/>
            <person name="Abrahante J.E."/>
            <person name="Garbe J."/>
            <person name="Badalamenti J.P."/>
            <person name="Herman A."/>
            <person name="Mangelson H."/>
            <person name="Liachko I."/>
            <person name="Sullivan S."/>
            <person name="Sone E.D."/>
            <person name="Koren S."/>
            <person name="Silverstein K.A.T."/>
            <person name="Beckman K.B."/>
            <person name="Gohl D.M."/>
        </authorList>
    </citation>
    <scope>NUCLEOTIDE SEQUENCE</scope>
    <source>
        <strain evidence="1">Duluth1</strain>
        <tissue evidence="1">Whole animal</tissue>
    </source>
</reference>
<gene>
    <name evidence="1" type="ORF">DPMN_126241</name>
</gene>
<sequence>MMGESTRHKWVKFSITCAPTSAGFNLKLGQHRVVPSEHYGAVLSKRPKLGVDFHFI</sequence>
<reference evidence="1" key="2">
    <citation type="submission" date="2020-11" db="EMBL/GenBank/DDBJ databases">
        <authorList>
            <person name="McCartney M.A."/>
            <person name="Auch B."/>
            <person name="Kono T."/>
            <person name="Mallez S."/>
            <person name="Becker A."/>
            <person name="Gohl D.M."/>
            <person name="Silverstein K.A.T."/>
            <person name="Koren S."/>
            <person name="Bechman K.B."/>
            <person name="Herman A."/>
            <person name="Abrahante J.E."/>
            <person name="Garbe J."/>
        </authorList>
    </citation>
    <scope>NUCLEOTIDE SEQUENCE</scope>
    <source>
        <strain evidence="1">Duluth1</strain>
        <tissue evidence="1">Whole animal</tissue>
    </source>
</reference>
<protein>
    <submittedName>
        <fullName evidence="1">Uncharacterized protein</fullName>
    </submittedName>
</protein>
<evidence type="ECO:0000313" key="2">
    <source>
        <dbReference type="Proteomes" id="UP000828390"/>
    </source>
</evidence>
<keyword evidence="2" id="KW-1185">Reference proteome</keyword>